<reference evidence="2" key="1">
    <citation type="journal article" date="2019" name="Int. J. Syst. Evol. Microbiol.">
        <title>The Global Catalogue of Microorganisms (GCM) 10K type strain sequencing project: providing services to taxonomists for standard genome sequencing and annotation.</title>
        <authorList>
            <consortium name="The Broad Institute Genomics Platform"/>
            <consortium name="The Broad Institute Genome Sequencing Center for Infectious Disease"/>
            <person name="Wu L."/>
            <person name="Ma J."/>
        </authorList>
    </citation>
    <scope>NUCLEOTIDE SEQUENCE [LARGE SCALE GENOMIC DNA]</scope>
    <source>
        <strain evidence="2">DT43</strain>
    </source>
</reference>
<keyword evidence="2" id="KW-1185">Reference proteome</keyword>
<evidence type="ECO:0000313" key="2">
    <source>
        <dbReference type="Proteomes" id="UP001596012"/>
    </source>
</evidence>
<proteinExistence type="predicted"/>
<gene>
    <name evidence="1" type="ORF">ACFPH6_23895</name>
</gene>
<comment type="caution">
    <text evidence="1">The sequence shown here is derived from an EMBL/GenBank/DDBJ whole genome shotgun (WGS) entry which is preliminary data.</text>
</comment>
<accession>A0ABV8YQK0</accession>
<organism evidence="1 2">
    <name type="scientific">Streptomyces xiangluensis</name>
    <dbReference type="NCBI Taxonomy" id="2665720"/>
    <lineage>
        <taxon>Bacteria</taxon>
        <taxon>Bacillati</taxon>
        <taxon>Actinomycetota</taxon>
        <taxon>Actinomycetes</taxon>
        <taxon>Kitasatosporales</taxon>
        <taxon>Streptomycetaceae</taxon>
        <taxon>Streptomyces</taxon>
    </lineage>
</organism>
<dbReference type="RefSeq" id="WP_386344917.1">
    <property type="nucleotide sequence ID" value="NZ_JBHSFG010000040.1"/>
</dbReference>
<name>A0ABV8YQK0_9ACTN</name>
<sequence length="73" mass="7682">MTAGPSAVFVEVGSAEAFRHEDLASRLWVCGVHAELHVRAGGFHIFDDATSAACLSAADLAARSVWGRRTLGV</sequence>
<evidence type="ECO:0000313" key="1">
    <source>
        <dbReference type="EMBL" id="MFC4467532.1"/>
    </source>
</evidence>
<protein>
    <submittedName>
        <fullName evidence="1">Uncharacterized protein</fullName>
    </submittedName>
</protein>
<dbReference type="Proteomes" id="UP001596012">
    <property type="component" value="Unassembled WGS sequence"/>
</dbReference>
<dbReference type="EMBL" id="JBHSFG010000040">
    <property type="protein sequence ID" value="MFC4467532.1"/>
    <property type="molecule type" value="Genomic_DNA"/>
</dbReference>